<dbReference type="InterPro" id="IPR036890">
    <property type="entry name" value="HATPase_C_sf"/>
</dbReference>
<dbReference type="GO" id="GO:0005524">
    <property type="term" value="F:ATP binding"/>
    <property type="evidence" value="ECO:0007669"/>
    <property type="project" value="UniProtKB-KW"/>
</dbReference>
<evidence type="ECO:0000256" key="3">
    <source>
        <dbReference type="ARBA" id="ARBA00022475"/>
    </source>
</evidence>
<dbReference type="InterPro" id="IPR003594">
    <property type="entry name" value="HATPase_dom"/>
</dbReference>
<dbReference type="SMART" id="SM00388">
    <property type="entry name" value="HisKA"/>
    <property type="match status" value="1"/>
</dbReference>
<keyword evidence="5" id="KW-0597">Phosphoprotein</keyword>
<evidence type="ECO:0000256" key="7">
    <source>
        <dbReference type="ARBA" id="ARBA00022692"/>
    </source>
</evidence>
<keyword evidence="12 14" id="KW-0902">Two-component regulatory system</keyword>
<keyword evidence="8 14" id="KW-0547">Nucleotide-binding</keyword>
<evidence type="ECO:0000256" key="11">
    <source>
        <dbReference type="ARBA" id="ARBA00022989"/>
    </source>
</evidence>
<dbReference type="Pfam" id="PF02518">
    <property type="entry name" value="HATPase_c"/>
    <property type="match status" value="1"/>
</dbReference>
<evidence type="ECO:0000256" key="13">
    <source>
        <dbReference type="ARBA" id="ARBA00023136"/>
    </source>
</evidence>
<dbReference type="Gene3D" id="6.10.340.10">
    <property type="match status" value="1"/>
</dbReference>
<protein>
    <recommendedName>
        <fullName evidence="14">Sensor protein</fullName>
        <ecNumber evidence="14">2.7.13.3</ecNumber>
    </recommendedName>
</protein>
<keyword evidence="4 14" id="KW-0997">Cell inner membrane</keyword>
<proteinExistence type="predicted"/>
<keyword evidence="11 14" id="KW-1133">Transmembrane helix</keyword>
<dbReference type="PROSITE" id="PS50885">
    <property type="entry name" value="HAMP"/>
    <property type="match status" value="1"/>
</dbReference>
<dbReference type="InterPro" id="IPR003660">
    <property type="entry name" value="HAMP_dom"/>
</dbReference>
<feature type="transmembrane region" description="Helical" evidence="14">
    <location>
        <begin position="156"/>
        <end position="178"/>
    </location>
</feature>
<dbReference type="InterPro" id="IPR050428">
    <property type="entry name" value="TCS_sensor_his_kinase"/>
</dbReference>
<feature type="domain" description="Histidine kinase" evidence="15">
    <location>
        <begin position="241"/>
        <end position="454"/>
    </location>
</feature>
<evidence type="ECO:0000256" key="5">
    <source>
        <dbReference type="ARBA" id="ARBA00022553"/>
    </source>
</evidence>
<dbReference type="InterPro" id="IPR005467">
    <property type="entry name" value="His_kinase_dom"/>
</dbReference>
<dbReference type="AlphaFoldDB" id="A0A9X1ULS0"/>
<evidence type="ECO:0000256" key="1">
    <source>
        <dbReference type="ARBA" id="ARBA00000085"/>
    </source>
</evidence>
<dbReference type="GO" id="GO:0005886">
    <property type="term" value="C:plasma membrane"/>
    <property type="evidence" value="ECO:0007669"/>
    <property type="project" value="UniProtKB-SubCell"/>
</dbReference>
<evidence type="ECO:0000256" key="12">
    <source>
        <dbReference type="ARBA" id="ARBA00023012"/>
    </source>
</evidence>
<dbReference type="EMBL" id="JAKLJA010000041">
    <property type="protein sequence ID" value="MCG5077729.1"/>
    <property type="molecule type" value="Genomic_DNA"/>
</dbReference>
<evidence type="ECO:0000259" key="16">
    <source>
        <dbReference type="PROSITE" id="PS50885"/>
    </source>
</evidence>
<dbReference type="InterPro" id="IPR004358">
    <property type="entry name" value="Sig_transdc_His_kin-like_C"/>
</dbReference>
<keyword evidence="3 14" id="KW-1003">Cell membrane</keyword>
<dbReference type="Proteomes" id="UP001139308">
    <property type="component" value="Unassembled WGS sequence"/>
</dbReference>
<comment type="subcellular location">
    <subcellularLocation>
        <location evidence="2 14">Cell inner membrane</location>
    </subcellularLocation>
</comment>
<dbReference type="NCBIfam" id="TIGR01386">
    <property type="entry name" value="cztS_silS_copS"/>
    <property type="match status" value="1"/>
</dbReference>
<dbReference type="PROSITE" id="PS50109">
    <property type="entry name" value="HIS_KIN"/>
    <property type="match status" value="1"/>
</dbReference>
<evidence type="ECO:0000256" key="2">
    <source>
        <dbReference type="ARBA" id="ARBA00004533"/>
    </source>
</evidence>
<evidence type="ECO:0000256" key="6">
    <source>
        <dbReference type="ARBA" id="ARBA00022679"/>
    </source>
</evidence>
<dbReference type="SMART" id="SM00304">
    <property type="entry name" value="HAMP"/>
    <property type="match status" value="1"/>
</dbReference>
<dbReference type="CDD" id="cd00082">
    <property type="entry name" value="HisKA"/>
    <property type="match status" value="1"/>
</dbReference>
<dbReference type="SUPFAM" id="SSF47384">
    <property type="entry name" value="Homodimeric domain of signal transducing histidine kinase"/>
    <property type="match status" value="1"/>
</dbReference>
<dbReference type="CDD" id="cd00075">
    <property type="entry name" value="HATPase"/>
    <property type="match status" value="1"/>
</dbReference>
<evidence type="ECO:0000256" key="10">
    <source>
        <dbReference type="ARBA" id="ARBA00022840"/>
    </source>
</evidence>
<sequence>MKRSISLRLSAMFAAVSLIVFTLTGTGLFLLMQHQLFNELRETLDARARIAGLIVAHAPDIKKWAFVQEKLRDLSPADSRMHYYVEGPDPRFRFGAPIIGKITGDVGPNYQLVRPAGSHYDLLVTGMRLPANGDRPAVTLVVASDCMRTETMLRRFGIALGVLIALSTVVVALLSRVVTRFGLAPLTRLSREAAQLSPLNRRQRLQAGELPEELHELATSFNGALERLDKAYERLESFNADVAHELRTPVSILIGQTQVALTRDRSVAQLQHTLQSNLEEFERLRVIVNDMLFLSRSDRGERATELTEVSLRAEVERMLEFLEMPLEEAQLNVQVQGDARAWVNTSLIGRAVSNLFVNAIQHSPPGTMLQATIAPQNGHVEIAVSNPGEPLDPVVREHIFDRFYRIQEARSNSHENHGLGLSIVKAVAEMHGGTVFVRSATGVNTFGFSVAVQGGEAVDGAPGTAVASDVARQGRAGVPLHVSS</sequence>
<keyword evidence="10 14" id="KW-0067">ATP-binding</keyword>
<gene>
    <name evidence="17" type="ORF">L5014_31035</name>
</gene>
<evidence type="ECO:0000256" key="14">
    <source>
        <dbReference type="RuleBase" id="RU364088"/>
    </source>
</evidence>
<dbReference type="SMART" id="SM00387">
    <property type="entry name" value="HATPase_c"/>
    <property type="match status" value="1"/>
</dbReference>
<dbReference type="GO" id="GO:0000155">
    <property type="term" value="F:phosphorelay sensor kinase activity"/>
    <property type="evidence" value="ECO:0007669"/>
    <property type="project" value="InterPro"/>
</dbReference>
<dbReference type="FunFam" id="1.10.287.130:FF:000001">
    <property type="entry name" value="Two-component sensor histidine kinase"/>
    <property type="match status" value="1"/>
</dbReference>
<accession>A0A9X1ULS0</accession>
<dbReference type="InterPro" id="IPR003661">
    <property type="entry name" value="HisK_dim/P_dom"/>
</dbReference>
<keyword evidence="9 14" id="KW-0418">Kinase</keyword>
<keyword evidence="13 14" id="KW-0472">Membrane</keyword>
<dbReference type="SUPFAM" id="SSF55874">
    <property type="entry name" value="ATPase domain of HSP90 chaperone/DNA topoisomerase II/histidine kinase"/>
    <property type="match status" value="1"/>
</dbReference>
<name>A0A9X1ULS0_9BURK</name>
<comment type="caution">
    <text evidence="17">The sequence shown here is derived from an EMBL/GenBank/DDBJ whole genome shotgun (WGS) entry which is preliminary data.</text>
</comment>
<organism evidence="17 18">
    <name type="scientific">Paraburkholderia tagetis</name>
    <dbReference type="NCBI Taxonomy" id="2913261"/>
    <lineage>
        <taxon>Bacteria</taxon>
        <taxon>Pseudomonadati</taxon>
        <taxon>Pseudomonadota</taxon>
        <taxon>Betaproteobacteria</taxon>
        <taxon>Burkholderiales</taxon>
        <taxon>Burkholderiaceae</taxon>
        <taxon>Paraburkholderia</taxon>
    </lineage>
</organism>
<dbReference type="Gene3D" id="3.30.565.10">
    <property type="entry name" value="Histidine kinase-like ATPase, C-terminal domain"/>
    <property type="match status" value="1"/>
</dbReference>
<evidence type="ECO:0000259" key="15">
    <source>
        <dbReference type="PROSITE" id="PS50109"/>
    </source>
</evidence>
<dbReference type="RefSeq" id="WP_238467627.1">
    <property type="nucleotide sequence ID" value="NZ_JAKLJA010000041.1"/>
</dbReference>
<dbReference type="InterPro" id="IPR006290">
    <property type="entry name" value="CztS_silS_copS"/>
</dbReference>
<dbReference type="Gene3D" id="1.10.287.130">
    <property type="match status" value="1"/>
</dbReference>
<evidence type="ECO:0000313" key="17">
    <source>
        <dbReference type="EMBL" id="MCG5077729.1"/>
    </source>
</evidence>
<keyword evidence="18" id="KW-1185">Reference proteome</keyword>
<feature type="domain" description="HAMP" evidence="16">
    <location>
        <begin position="180"/>
        <end position="233"/>
    </location>
</feature>
<feature type="transmembrane region" description="Helical" evidence="14">
    <location>
        <begin position="12"/>
        <end position="31"/>
    </location>
</feature>
<comment type="function">
    <text evidence="14">Member of a two-component regulatory system.</text>
</comment>
<dbReference type="InterPro" id="IPR036097">
    <property type="entry name" value="HisK_dim/P_sf"/>
</dbReference>
<dbReference type="PANTHER" id="PTHR45436:SF9">
    <property type="entry name" value="SENSOR PROTEIN"/>
    <property type="match status" value="1"/>
</dbReference>
<evidence type="ECO:0000313" key="18">
    <source>
        <dbReference type="Proteomes" id="UP001139308"/>
    </source>
</evidence>
<reference evidence="17" key="1">
    <citation type="submission" date="2022-01" db="EMBL/GenBank/DDBJ databases">
        <title>Genome sequence and assembly of Parabukholderia sp. RG36.</title>
        <authorList>
            <person name="Chhetri G."/>
        </authorList>
    </citation>
    <scope>NUCLEOTIDE SEQUENCE</scope>
    <source>
        <strain evidence="17">RG36</strain>
    </source>
</reference>
<dbReference type="PANTHER" id="PTHR45436">
    <property type="entry name" value="SENSOR HISTIDINE KINASE YKOH"/>
    <property type="match status" value="1"/>
</dbReference>
<evidence type="ECO:0000256" key="9">
    <source>
        <dbReference type="ARBA" id="ARBA00022777"/>
    </source>
</evidence>
<dbReference type="EC" id="2.7.13.3" evidence="14"/>
<dbReference type="Pfam" id="PF00512">
    <property type="entry name" value="HisKA"/>
    <property type="match status" value="1"/>
</dbReference>
<dbReference type="PRINTS" id="PR00344">
    <property type="entry name" value="BCTRLSENSOR"/>
</dbReference>
<keyword evidence="7 14" id="KW-0812">Transmembrane</keyword>
<comment type="catalytic activity">
    <reaction evidence="1 14">
        <text>ATP + protein L-histidine = ADP + protein N-phospho-L-histidine.</text>
        <dbReference type="EC" id="2.7.13.3"/>
    </reaction>
</comment>
<keyword evidence="6 14" id="KW-0808">Transferase</keyword>
<evidence type="ECO:0000256" key="4">
    <source>
        <dbReference type="ARBA" id="ARBA00022519"/>
    </source>
</evidence>
<evidence type="ECO:0000256" key="8">
    <source>
        <dbReference type="ARBA" id="ARBA00022741"/>
    </source>
</evidence>